<name>R1CHK7_9FIRM</name>
<comment type="similarity">
    <text evidence="6">Belongs to the RbsD / FucU family. RbsD subfamily.</text>
</comment>
<dbReference type="AlphaFoldDB" id="R1CHK7"/>
<dbReference type="GO" id="GO:0062193">
    <property type="term" value="F:D-ribose pyranase activity"/>
    <property type="evidence" value="ECO:0007669"/>
    <property type="project" value="UniProtKB-EC"/>
</dbReference>
<feature type="binding site" evidence="6">
    <location>
        <position position="106"/>
    </location>
    <ligand>
        <name>substrate</name>
    </ligand>
</feature>
<dbReference type="InterPro" id="IPR023064">
    <property type="entry name" value="D-ribose_pyranase"/>
</dbReference>
<dbReference type="PATRIC" id="fig|1304284.3.peg.133"/>
<evidence type="ECO:0000256" key="6">
    <source>
        <dbReference type="HAMAP-Rule" id="MF_01661"/>
    </source>
</evidence>
<organism evidence="7 8">
    <name type="scientific">Caldisalinibacter kiritimatiensis</name>
    <dbReference type="NCBI Taxonomy" id="1304284"/>
    <lineage>
        <taxon>Bacteria</taxon>
        <taxon>Bacillati</taxon>
        <taxon>Bacillota</taxon>
        <taxon>Tissierellia</taxon>
        <taxon>Tissierellales</taxon>
        <taxon>Thermohalobacteraceae</taxon>
        <taxon>Caldisalinibacter</taxon>
    </lineage>
</organism>
<dbReference type="eggNOG" id="COG1869">
    <property type="taxonomic scope" value="Bacteria"/>
</dbReference>
<dbReference type="UniPathway" id="UPA00916">
    <property type="reaction ID" value="UER00888"/>
</dbReference>
<protein>
    <recommendedName>
        <fullName evidence="2 6">D-ribose pyranase</fullName>
        <ecNumber evidence="2 6">5.4.99.62</ecNumber>
    </recommendedName>
</protein>
<dbReference type="Gene3D" id="3.40.1650.10">
    <property type="entry name" value="RbsD-like domain"/>
    <property type="match status" value="1"/>
</dbReference>
<evidence type="ECO:0000256" key="2">
    <source>
        <dbReference type="ARBA" id="ARBA00012862"/>
    </source>
</evidence>
<dbReference type="GO" id="GO:0048029">
    <property type="term" value="F:monosaccharide binding"/>
    <property type="evidence" value="ECO:0007669"/>
    <property type="project" value="InterPro"/>
</dbReference>
<dbReference type="PANTHER" id="PTHR37831">
    <property type="entry name" value="D-RIBOSE PYRANASE"/>
    <property type="match status" value="1"/>
</dbReference>
<dbReference type="GO" id="GO:0016872">
    <property type="term" value="F:intramolecular lyase activity"/>
    <property type="evidence" value="ECO:0007669"/>
    <property type="project" value="UniProtKB-UniRule"/>
</dbReference>
<evidence type="ECO:0000313" key="7">
    <source>
        <dbReference type="EMBL" id="EOD01780.1"/>
    </source>
</evidence>
<dbReference type="OrthoDB" id="9805009at2"/>
<evidence type="ECO:0000313" key="8">
    <source>
        <dbReference type="Proteomes" id="UP000013378"/>
    </source>
</evidence>
<sequence>MKKGILLNSRISHVISKMGHTDMLTICDSGLPIPEETERIDLALTKGIPSFLDTLNVVLEELKIEEVIIVKEMKEVSPHMYDEVMKVLRRIEEKDNMQIKVVEVDHEEFKTVTKESKCIVRTGEHTPYANIILKSGVVF</sequence>
<dbReference type="SUPFAM" id="SSF102546">
    <property type="entry name" value="RbsD-like"/>
    <property type="match status" value="1"/>
</dbReference>
<feature type="active site" description="Proton donor" evidence="6">
    <location>
        <position position="20"/>
    </location>
</feature>
<dbReference type="NCBIfam" id="NF008761">
    <property type="entry name" value="PRK11797.1"/>
    <property type="match status" value="1"/>
</dbReference>
<evidence type="ECO:0000256" key="1">
    <source>
        <dbReference type="ARBA" id="ARBA00000223"/>
    </source>
</evidence>
<dbReference type="InterPro" id="IPR023750">
    <property type="entry name" value="RbsD-like_sf"/>
</dbReference>
<reference evidence="7 8" key="1">
    <citation type="journal article" date="2015" name="Geomicrobiol. J.">
        <title>Caldisalinibacter kiritimatiensis gen. nov., sp. nov., a moderately thermohalophilic thiosulfate-reducing bacterium from a hypersaline microbial mat.</title>
        <authorList>
            <person name="Ben Hania W."/>
            <person name="Joseph M."/>
            <person name="Fiebig A."/>
            <person name="Bunk B."/>
            <person name="Klenk H.-P."/>
            <person name="Fardeau M.-L."/>
            <person name="Spring S."/>
        </authorList>
    </citation>
    <scope>NUCLEOTIDE SEQUENCE [LARGE SCALE GENOMIC DNA]</scope>
    <source>
        <strain evidence="7 8">L21-TH-D2</strain>
    </source>
</reference>
<evidence type="ECO:0000256" key="4">
    <source>
        <dbReference type="ARBA" id="ARBA00023235"/>
    </source>
</evidence>
<feature type="binding site" evidence="6">
    <location>
        <begin position="128"/>
        <end position="130"/>
    </location>
    <ligand>
        <name>substrate</name>
    </ligand>
</feature>
<keyword evidence="5 6" id="KW-0119">Carbohydrate metabolism</keyword>
<dbReference type="Pfam" id="PF05025">
    <property type="entry name" value="RbsD_FucU"/>
    <property type="match status" value="1"/>
</dbReference>
<dbReference type="PANTHER" id="PTHR37831:SF1">
    <property type="entry name" value="D-RIBOSE PYRANASE"/>
    <property type="match status" value="1"/>
</dbReference>
<dbReference type="EMBL" id="ARZA01000020">
    <property type="protein sequence ID" value="EOD01780.1"/>
    <property type="molecule type" value="Genomic_DNA"/>
</dbReference>
<keyword evidence="4 6" id="KW-0413">Isomerase</keyword>
<comment type="pathway">
    <text evidence="6">Carbohydrate metabolism; D-ribose degradation; D-ribose 5-phosphate from beta-D-ribopyranose: step 1/2.</text>
</comment>
<gene>
    <name evidence="6" type="primary">rbsD</name>
    <name evidence="7" type="ORF">L21TH_0135</name>
</gene>
<dbReference type="HAMAP" id="MF_01661">
    <property type="entry name" value="D_rib_pyranase"/>
    <property type="match status" value="1"/>
</dbReference>
<comment type="function">
    <text evidence="6">Catalyzes the interconversion of beta-pyran and beta-furan forms of D-ribose.</text>
</comment>
<dbReference type="GO" id="GO:0005829">
    <property type="term" value="C:cytosol"/>
    <property type="evidence" value="ECO:0007669"/>
    <property type="project" value="TreeGrafter"/>
</dbReference>
<keyword evidence="8" id="KW-1185">Reference proteome</keyword>
<evidence type="ECO:0000256" key="5">
    <source>
        <dbReference type="ARBA" id="ARBA00023277"/>
    </source>
</evidence>
<dbReference type="Proteomes" id="UP000013378">
    <property type="component" value="Unassembled WGS sequence"/>
</dbReference>
<accession>R1CHK7</accession>
<feature type="binding site" evidence="6">
    <location>
        <position position="28"/>
    </location>
    <ligand>
        <name>substrate</name>
    </ligand>
</feature>
<dbReference type="STRING" id="1304284.L21TH_0135"/>
<keyword evidence="3 6" id="KW-0963">Cytoplasm</keyword>
<dbReference type="RefSeq" id="WP_006306230.1">
    <property type="nucleotide sequence ID" value="NZ_ARZA01000020.1"/>
</dbReference>
<comment type="catalytic activity">
    <reaction evidence="1 6">
        <text>beta-D-ribopyranose = beta-D-ribofuranose</text>
        <dbReference type="Rhea" id="RHEA:25432"/>
        <dbReference type="ChEBI" id="CHEBI:27476"/>
        <dbReference type="ChEBI" id="CHEBI:47002"/>
        <dbReference type="EC" id="5.4.99.62"/>
    </reaction>
</comment>
<comment type="caution">
    <text evidence="7">The sequence shown here is derived from an EMBL/GenBank/DDBJ whole genome shotgun (WGS) entry which is preliminary data.</text>
</comment>
<proteinExistence type="inferred from homology"/>
<comment type="subcellular location">
    <subcellularLocation>
        <location evidence="6">Cytoplasm</location>
    </subcellularLocation>
</comment>
<dbReference type="EC" id="5.4.99.62" evidence="2 6"/>
<dbReference type="GO" id="GO:0019303">
    <property type="term" value="P:D-ribose catabolic process"/>
    <property type="evidence" value="ECO:0007669"/>
    <property type="project" value="UniProtKB-UniRule"/>
</dbReference>
<dbReference type="InterPro" id="IPR007721">
    <property type="entry name" value="RbsD_FucU"/>
</dbReference>
<evidence type="ECO:0000256" key="3">
    <source>
        <dbReference type="ARBA" id="ARBA00022490"/>
    </source>
</evidence>
<comment type="subunit">
    <text evidence="6">Homodecamer.</text>
</comment>